<dbReference type="InterPro" id="IPR025322">
    <property type="entry name" value="PADRE_dom"/>
</dbReference>
<sequence length="157" mass="17169">MGNISSCFNSQSHTAKLIDLHRSTFRVVDVPVTAAELMLEEPGHVVSPVNDLSRDLRLSAMKADESLTGGKVYILIPLSRVNGKVSESEMAVIKSACCQRKMKRRSSRVIPVAAEIAAVDTNNPVKLVGDQGTDNGILSYRIKQQWKPALEPIREGI</sequence>
<organism evidence="1 2">
    <name type="scientific">Buddleja alternifolia</name>
    <dbReference type="NCBI Taxonomy" id="168488"/>
    <lineage>
        <taxon>Eukaryota</taxon>
        <taxon>Viridiplantae</taxon>
        <taxon>Streptophyta</taxon>
        <taxon>Embryophyta</taxon>
        <taxon>Tracheophyta</taxon>
        <taxon>Spermatophyta</taxon>
        <taxon>Magnoliopsida</taxon>
        <taxon>eudicotyledons</taxon>
        <taxon>Gunneridae</taxon>
        <taxon>Pentapetalae</taxon>
        <taxon>asterids</taxon>
        <taxon>lamiids</taxon>
        <taxon>Lamiales</taxon>
        <taxon>Scrophulariaceae</taxon>
        <taxon>Buddlejeae</taxon>
        <taxon>Buddleja</taxon>
    </lineage>
</organism>
<accession>A0AAV6Y9Y6</accession>
<dbReference type="PANTHER" id="PTHR33052">
    <property type="entry name" value="DUF4228 DOMAIN PROTEIN-RELATED"/>
    <property type="match status" value="1"/>
</dbReference>
<dbReference type="Pfam" id="PF14009">
    <property type="entry name" value="PADRE"/>
    <property type="match status" value="1"/>
</dbReference>
<gene>
    <name evidence="1" type="ORF">BUALT_Bualt02G0241300</name>
</gene>
<dbReference type="AlphaFoldDB" id="A0AAV6Y9Y6"/>
<name>A0AAV6Y9Y6_9LAMI</name>
<reference evidence="1" key="1">
    <citation type="submission" date="2019-10" db="EMBL/GenBank/DDBJ databases">
        <authorList>
            <person name="Zhang R."/>
            <person name="Pan Y."/>
            <person name="Wang J."/>
            <person name="Ma R."/>
            <person name="Yu S."/>
        </authorList>
    </citation>
    <scope>NUCLEOTIDE SEQUENCE</scope>
    <source>
        <strain evidence="1">LA-IB0</strain>
        <tissue evidence="1">Leaf</tissue>
    </source>
</reference>
<evidence type="ECO:0000313" key="1">
    <source>
        <dbReference type="EMBL" id="KAG8389554.1"/>
    </source>
</evidence>
<keyword evidence="2" id="KW-1185">Reference proteome</keyword>
<proteinExistence type="predicted"/>
<dbReference type="EMBL" id="WHWC01000002">
    <property type="protein sequence ID" value="KAG8389554.1"/>
    <property type="molecule type" value="Genomic_DNA"/>
</dbReference>
<comment type="caution">
    <text evidence="1">The sequence shown here is derived from an EMBL/GenBank/DDBJ whole genome shotgun (WGS) entry which is preliminary data.</text>
</comment>
<protein>
    <submittedName>
        <fullName evidence="1">Uncharacterized protein</fullName>
    </submittedName>
</protein>
<dbReference type="Proteomes" id="UP000826271">
    <property type="component" value="Unassembled WGS sequence"/>
</dbReference>
<evidence type="ECO:0000313" key="2">
    <source>
        <dbReference type="Proteomes" id="UP000826271"/>
    </source>
</evidence>